<organism evidence="1 2">
    <name type="scientific">Periplaneta americana</name>
    <name type="common">American cockroach</name>
    <name type="synonym">Blatta americana</name>
    <dbReference type="NCBI Taxonomy" id="6978"/>
    <lineage>
        <taxon>Eukaryota</taxon>
        <taxon>Metazoa</taxon>
        <taxon>Ecdysozoa</taxon>
        <taxon>Arthropoda</taxon>
        <taxon>Hexapoda</taxon>
        <taxon>Insecta</taxon>
        <taxon>Pterygota</taxon>
        <taxon>Neoptera</taxon>
        <taxon>Polyneoptera</taxon>
        <taxon>Dictyoptera</taxon>
        <taxon>Blattodea</taxon>
        <taxon>Blattoidea</taxon>
        <taxon>Blattidae</taxon>
        <taxon>Blattinae</taxon>
        <taxon>Periplaneta</taxon>
    </lineage>
</organism>
<dbReference type="EMBL" id="JAJSOF020000021">
    <property type="protein sequence ID" value="KAJ4436847.1"/>
    <property type="molecule type" value="Genomic_DNA"/>
</dbReference>
<proteinExistence type="predicted"/>
<evidence type="ECO:0000313" key="2">
    <source>
        <dbReference type="Proteomes" id="UP001148838"/>
    </source>
</evidence>
<gene>
    <name evidence="1" type="ORF">ANN_16979</name>
</gene>
<sequence>MADLCEGSNEPPGSLKATFAKTDKSSVWFDNRDDLELNGLHQLLVYANDVNMLGENPQTIRENLEILLEASKHCRNTSPLEFVT</sequence>
<dbReference type="Proteomes" id="UP001148838">
    <property type="component" value="Unassembled WGS sequence"/>
</dbReference>
<name>A0ABQ8ST23_PERAM</name>
<protein>
    <submittedName>
        <fullName evidence="1">Uncharacterized protein</fullName>
    </submittedName>
</protein>
<keyword evidence="2" id="KW-1185">Reference proteome</keyword>
<accession>A0ABQ8ST23</accession>
<comment type="caution">
    <text evidence="1">The sequence shown here is derived from an EMBL/GenBank/DDBJ whole genome shotgun (WGS) entry which is preliminary data.</text>
</comment>
<reference evidence="1 2" key="1">
    <citation type="journal article" date="2022" name="Allergy">
        <title>Genome assembly and annotation of Periplaneta americana reveal a comprehensive cockroach allergen profile.</title>
        <authorList>
            <person name="Wang L."/>
            <person name="Xiong Q."/>
            <person name="Saelim N."/>
            <person name="Wang L."/>
            <person name="Nong W."/>
            <person name="Wan A.T."/>
            <person name="Shi M."/>
            <person name="Liu X."/>
            <person name="Cao Q."/>
            <person name="Hui J.H.L."/>
            <person name="Sookrung N."/>
            <person name="Leung T.F."/>
            <person name="Tungtrongchitr A."/>
            <person name="Tsui S.K.W."/>
        </authorList>
    </citation>
    <scope>NUCLEOTIDE SEQUENCE [LARGE SCALE GENOMIC DNA]</scope>
    <source>
        <strain evidence="1">PWHHKU_190912</strain>
    </source>
</reference>
<evidence type="ECO:0000313" key="1">
    <source>
        <dbReference type="EMBL" id="KAJ4436847.1"/>
    </source>
</evidence>